<reference evidence="1 2" key="1">
    <citation type="submission" date="2020-08" db="EMBL/GenBank/DDBJ databases">
        <title>Genomic Encyclopedia of Type Strains, Phase IV (KMG-IV): sequencing the most valuable type-strain genomes for metagenomic binning, comparative biology and taxonomic classification.</title>
        <authorList>
            <person name="Goeker M."/>
        </authorList>
    </citation>
    <scope>NUCLEOTIDE SEQUENCE [LARGE SCALE GENOMIC DNA]</scope>
    <source>
        <strain evidence="1 2">DSM 26963</strain>
    </source>
</reference>
<dbReference type="AlphaFoldDB" id="A0A7W8CZ41"/>
<comment type="caution">
    <text evidence="1">The sequence shown here is derived from an EMBL/GenBank/DDBJ whole genome shotgun (WGS) entry which is preliminary data.</text>
</comment>
<organism evidence="1 2">
    <name type="scientific">Faecalicoccus acidiformans</name>
    <dbReference type="NCBI Taxonomy" id="915173"/>
    <lineage>
        <taxon>Bacteria</taxon>
        <taxon>Bacillati</taxon>
        <taxon>Bacillota</taxon>
        <taxon>Erysipelotrichia</taxon>
        <taxon>Erysipelotrichales</taxon>
        <taxon>Erysipelotrichaceae</taxon>
        <taxon>Faecalicoccus</taxon>
    </lineage>
</organism>
<protein>
    <submittedName>
        <fullName evidence="1">Uncharacterized protein</fullName>
    </submittedName>
</protein>
<accession>A0A7W8CZ41</accession>
<dbReference type="EMBL" id="JACHHD010000001">
    <property type="protein sequence ID" value="MBB5184036.1"/>
    <property type="molecule type" value="Genomic_DNA"/>
</dbReference>
<sequence>MIDTRSRMMDFSGEVNVTTDADEMEDLYNRAKNLPDGDDKIILLKKAFELYRGRLFIQGEDDIGTWLYAYTTHYNQVYVDLTSALLTTLGHIKDYRCIMDYGPRALEIEPGILTAYYWIIIAADETGNSVAREKFLQKAAEDLIDEENEKLMKLLALQNHMS</sequence>
<evidence type="ECO:0000313" key="2">
    <source>
        <dbReference type="Proteomes" id="UP000521313"/>
    </source>
</evidence>
<name>A0A7W8CZ41_9FIRM</name>
<dbReference type="Proteomes" id="UP000521313">
    <property type="component" value="Unassembled WGS sequence"/>
</dbReference>
<proteinExistence type="predicted"/>
<evidence type="ECO:0000313" key="1">
    <source>
        <dbReference type="EMBL" id="MBB5184036.1"/>
    </source>
</evidence>
<gene>
    <name evidence="1" type="ORF">HNQ43_000069</name>
</gene>